<gene>
    <name evidence="2" type="ORF">NLI96_g7881</name>
</gene>
<feature type="region of interest" description="Disordered" evidence="1">
    <location>
        <begin position="1"/>
        <end position="92"/>
    </location>
</feature>
<protein>
    <submittedName>
        <fullName evidence="2">Uncharacterized protein</fullName>
    </submittedName>
</protein>
<sequence length="826" mass="85419">MSGIPPNIPSSATSEGLHTPAHEWASKTTSALNPETTNTSENMNPTTGEMLSKNPKYQHPERTLPPEVSHTLTSSSTVSTPGVPGAFKEDKNVPAEQHFSLSETATMVTQTVQSTAQKAGETAAQYLPKSVVDTVSAYIPSSTIRASAHDIPHVRSLPSTELKGTQPGEHVSGVGSLPGNLSEVSVGKLPDERSEINQPGISKEIPPQRGRVGGTVAAAAAGAGATAGAMYAGIKHAATGKESSQQVSGSDDIKLPADTQYTERRSQVLLGSEGHKHDEHEPAHPVRPYESLPIEEFPSTSRGGVGSLPGTTDESGVAILPDEKKSQSGEGWGVTGAMAGAAAGVGATVGGVYEAVKSRVSGQPAETTPTQDTKGTTLPSTEKPSTSAVGVGSLPGGTREAGVAQLPDEAGRKHQIGITGATDPGVGTHPRTHDFASRDLPSHEGGLSKEPVGGVRALPGEKGEEGVGVLPSERASEGAQTRGRRPSLRDELEEQERRGHEFDDKRAKALAAATAGGVAVGGTAAAMAAKDRPTAGESRKSDGEVPKAQAPGATPTTQGRRASEGTRDESAKKFKEEAAAAGVVGAGAAAGTAAVAGTRAAYGKDEDTKKMPGSKAQEVRDEHKSTTQGKPSQRDVRGVEDPRRTVEYSDGGRRRMEDEGSPGHSDDSGLVANLRRVTLTPRTHPLGGDGAQFGGVNVGGREYCRGEGVDLPEEEGGASDSGYHPAELHPRDQKYTEATTTSEGTGPKSEQPGHEGVSEKAHETKSAATDDKNHDKTKKVGFMEKMKGEAKILLGKVEGGKKGEEKIEAGKRIKSGEAPMAASPTK</sequence>
<dbReference type="Proteomes" id="UP001212997">
    <property type="component" value="Unassembled WGS sequence"/>
</dbReference>
<feature type="region of interest" description="Disordered" evidence="1">
    <location>
        <begin position="800"/>
        <end position="826"/>
    </location>
</feature>
<feature type="compositionally biased region" description="Basic and acidic residues" evidence="1">
    <location>
        <begin position="273"/>
        <end position="284"/>
    </location>
</feature>
<organism evidence="2 3">
    <name type="scientific">Meripilus lineatus</name>
    <dbReference type="NCBI Taxonomy" id="2056292"/>
    <lineage>
        <taxon>Eukaryota</taxon>
        <taxon>Fungi</taxon>
        <taxon>Dikarya</taxon>
        <taxon>Basidiomycota</taxon>
        <taxon>Agaricomycotina</taxon>
        <taxon>Agaricomycetes</taxon>
        <taxon>Polyporales</taxon>
        <taxon>Meripilaceae</taxon>
        <taxon>Meripilus</taxon>
    </lineage>
</organism>
<feature type="compositionally biased region" description="Basic and acidic residues" evidence="1">
    <location>
        <begin position="529"/>
        <end position="545"/>
    </location>
</feature>
<feature type="compositionally biased region" description="Polar residues" evidence="1">
    <location>
        <begin position="360"/>
        <end position="388"/>
    </location>
</feature>
<feature type="region of interest" description="Disordered" evidence="1">
    <location>
        <begin position="704"/>
        <end position="783"/>
    </location>
</feature>
<evidence type="ECO:0000313" key="2">
    <source>
        <dbReference type="EMBL" id="KAJ3481108.1"/>
    </source>
</evidence>
<feature type="compositionally biased region" description="Basic and acidic residues" evidence="1">
    <location>
        <begin position="751"/>
        <end position="774"/>
    </location>
</feature>
<dbReference type="AlphaFoldDB" id="A0AAD5UYB9"/>
<feature type="region of interest" description="Disordered" evidence="1">
    <location>
        <begin position="358"/>
        <end position="674"/>
    </location>
</feature>
<feature type="compositionally biased region" description="Basic and acidic residues" evidence="1">
    <location>
        <begin position="251"/>
        <end position="266"/>
    </location>
</feature>
<feature type="compositionally biased region" description="Low complexity" evidence="1">
    <location>
        <begin position="579"/>
        <end position="601"/>
    </location>
</feature>
<feature type="compositionally biased region" description="Basic and acidic residues" evidence="1">
    <location>
        <begin position="800"/>
        <end position="815"/>
    </location>
</feature>
<feature type="compositionally biased region" description="Low complexity" evidence="1">
    <location>
        <begin position="68"/>
        <end position="80"/>
    </location>
</feature>
<feature type="compositionally biased region" description="Basic and acidic residues" evidence="1">
    <location>
        <begin position="561"/>
        <end position="578"/>
    </location>
</feature>
<dbReference type="EMBL" id="JANAWD010000339">
    <property type="protein sequence ID" value="KAJ3481108.1"/>
    <property type="molecule type" value="Genomic_DNA"/>
</dbReference>
<feature type="region of interest" description="Disordered" evidence="1">
    <location>
        <begin position="158"/>
        <end position="222"/>
    </location>
</feature>
<proteinExistence type="predicted"/>
<feature type="compositionally biased region" description="Basic and acidic residues" evidence="1">
    <location>
        <begin position="431"/>
        <end position="442"/>
    </location>
</feature>
<feature type="compositionally biased region" description="Basic and acidic residues" evidence="1">
    <location>
        <begin position="487"/>
        <end position="507"/>
    </location>
</feature>
<evidence type="ECO:0000256" key="1">
    <source>
        <dbReference type="SAM" id="MobiDB-lite"/>
    </source>
</evidence>
<accession>A0AAD5UYB9</accession>
<feature type="compositionally biased region" description="Low complexity" evidence="1">
    <location>
        <begin position="509"/>
        <end position="528"/>
    </location>
</feature>
<comment type="caution">
    <text evidence="2">The sequence shown here is derived from an EMBL/GenBank/DDBJ whole genome shotgun (WGS) entry which is preliminary data.</text>
</comment>
<keyword evidence="3" id="KW-1185">Reference proteome</keyword>
<feature type="region of interest" description="Disordered" evidence="1">
    <location>
        <begin position="237"/>
        <end position="334"/>
    </location>
</feature>
<feature type="compositionally biased region" description="Basic and acidic residues" evidence="1">
    <location>
        <begin position="632"/>
        <end position="658"/>
    </location>
</feature>
<reference evidence="2" key="1">
    <citation type="submission" date="2022-07" db="EMBL/GenBank/DDBJ databases">
        <title>Genome Sequence of Physisporinus lineatus.</title>
        <authorList>
            <person name="Buettner E."/>
        </authorList>
    </citation>
    <scope>NUCLEOTIDE SEQUENCE</scope>
    <source>
        <strain evidence="2">VT162</strain>
    </source>
</reference>
<feature type="compositionally biased region" description="Polar residues" evidence="1">
    <location>
        <begin position="26"/>
        <end position="49"/>
    </location>
</feature>
<feature type="compositionally biased region" description="Basic and acidic residues" evidence="1">
    <location>
        <begin position="726"/>
        <end position="735"/>
    </location>
</feature>
<evidence type="ECO:0000313" key="3">
    <source>
        <dbReference type="Proteomes" id="UP001212997"/>
    </source>
</evidence>
<name>A0AAD5UYB9_9APHY</name>